<dbReference type="InterPro" id="IPR000120">
    <property type="entry name" value="Amidase"/>
</dbReference>
<dbReference type="OrthoDB" id="5175573at2"/>
<organism evidence="5 6">
    <name type="scientific">Rhodococcus triatomae</name>
    <dbReference type="NCBI Taxonomy" id="300028"/>
    <lineage>
        <taxon>Bacteria</taxon>
        <taxon>Bacillati</taxon>
        <taxon>Actinomycetota</taxon>
        <taxon>Actinomycetes</taxon>
        <taxon>Mycobacteriales</taxon>
        <taxon>Nocardiaceae</taxon>
        <taxon>Rhodococcus</taxon>
    </lineage>
</organism>
<sequence length="511" mass="54843">MDRVLREQPCPVSPTADPGPGLLDQVRAVRDGRVTSEALTRAAIERIEASQHGINAFRVVRSHKAIAEARRMDTAEARRMDTAEARRMDTAEARRIDSAEARRIDTAEVRELPLAGVPIAVKDDVDVAGESTPFGCAGDFPVAARDSEVVRRLRAAGAIIVGKTNAPEFGQWPFTSSTAYGHTRNPWNRAMTVGGSSGGAAAAVSAGLISAAVGSDGGGSIRIPASWTNLVGIKPQRGRVSTWPEAESFRGLTVYGPIARTVADAALLLDAISGNHDEDLHRPEPVRCGDAVGRDPGRLRIGVALQPPFFGLSSRLHPEVEAGVDRVVSALREVGHRVEVREVPYGPFVGMNFFTRAMSEVADRLRGVPDRDLADPRTRRNARSGRLVGGLPLQVARASEGFIRARMGAVFDHCDVVLTPTTATPPPVVDCVDGLDGWATDRFVTATCPYTWSWNVVGWPAVAVPAGFTPSGLPVGVQLLGPENSEPLLVSVAAQLEATLRWEEVQPRKWW</sequence>
<evidence type="ECO:0000259" key="4">
    <source>
        <dbReference type="Pfam" id="PF01425"/>
    </source>
</evidence>
<keyword evidence="6" id="KW-1185">Reference proteome</keyword>
<dbReference type="RefSeq" id="WP_072738615.1">
    <property type="nucleotide sequence ID" value="NZ_CP048813.1"/>
</dbReference>
<dbReference type="InterPro" id="IPR023631">
    <property type="entry name" value="Amidase_dom"/>
</dbReference>
<feature type="domain" description="Amidase" evidence="4">
    <location>
        <begin position="99"/>
        <end position="489"/>
    </location>
</feature>
<dbReference type="InterPro" id="IPR020556">
    <property type="entry name" value="Amidase_CS"/>
</dbReference>
<protein>
    <recommendedName>
        <fullName evidence="3">amidase</fullName>
        <ecNumber evidence="3">3.5.1.4</ecNumber>
    </recommendedName>
</protein>
<dbReference type="Pfam" id="PF01425">
    <property type="entry name" value="Amidase"/>
    <property type="match status" value="1"/>
</dbReference>
<dbReference type="EC" id="3.5.1.4" evidence="3"/>
<dbReference type="Gene3D" id="3.90.1300.10">
    <property type="entry name" value="Amidase signature (AS) domain"/>
    <property type="match status" value="1"/>
</dbReference>
<dbReference type="GO" id="GO:0004040">
    <property type="term" value="F:amidase activity"/>
    <property type="evidence" value="ECO:0007669"/>
    <property type="project" value="UniProtKB-EC"/>
</dbReference>
<evidence type="ECO:0000256" key="2">
    <source>
        <dbReference type="ARBA" id="ARBA00009199"/>
    </source>
</evidence>
<dbReference type="NCBIfam" id="NF004717">
    <property type="entry name" value="PRK06061.1"/>
    <property type="match status" value="1"/>
</dbReference>
<dbReference type="SUPFAM" id="SSF75304">
    <property type="entry name" value="Amidase signature (AS) enzymes"/>
    <property type="match status" value="1"/>
</dbReference>
<evidence type="ECO:0000256" key="3">
    <source>
        <dbReference type="ARBA" id="ARBA00012922"/>
    </source>
</evidence>
<dbReference type="InterPro" id="IPR036928">
    <property type="entry name" value="AS_sf"/>
</dbReference>
<name>A0A1G8L749_9NOCA</name>
<evidence type="ECO:0000313" key="5">
    <source>
        <dbReference type="EMBL" id="SDI51509.1"/>
    </source>
</evidence>
<evidence type="ECO:0000256" key="1">
    <source>
        <dbReference type="ARBA" id="ARBA00001311"/>
    </source>
</evidence>
<gene>
    <name evidence="5" type="ORF">SAMN05444695_10886</name>
</gene>
<evidence type="ECO:0000313" key="6">
    <source>
        <dbReference type="Proteomes" id="UP000183263"/>
    </source>
</evidence>
<dbReference type="PANTHER" id="PTHR11895">
    <property type="entry name" value="TRANSAMIDASE"/>
    <property type="match status" value="1"/>
</dbReference>
<dbReference type="EMBL" id="FNDN01000008">
    <property type="protein sequence ID" value="SDI51509.1"/>
    <property type="molecule type" value="Genomic_DNA"/>
</dbReference>
<dbReference type="PROSITE" id="PS00571">
    <property type="entry name" value="AMIDASES"/>
    <property type="match status" value="1"/>
</dbReference>
<comment type="catalytic activity">
    <reaction evidence="1">
        <text>a monocarboxylic acid amide + H2O = a monocarboxylate + NH4(+)</text>
        <dbReference type="Rhea" id="RHEA:12020"/>
        <dbReference type="ChEBI" id="CHEBI:15377"/>
        <dbReference type="ChEBI" id="CHEBI:28938"/>
        <dbReference type="ChEBI" id="CHEBI:35757"/>
        <dbReference type="ChEBI" id="CHEBI:83628"/>
        <dbReference type="EC" id="3.5.1.4"/>
    </reaction>
</comment>
<proteinExistence type="inferred from homology"/>
<dbReference type="AlphaFoldDB" id="A0A1G8L749"/>
<comment type="similarity">
    <text evidence="2">Belongs to the amidase family.</text>
</comment>
<reference evidence="5 6" key="1">
    <citation type="submission" date="2016-10" db="EMBL/GenBank/DDBJ databases">
        <authorList>
            <person name="de Groot N.N."/>
        </authorList>
    </citation>
    <scope>NUCLEOTIDE SEQUENCE [LARGE SCALE GENOMIC DNA]</scope>
    <source>
        <strain evidence="5 6">DSM 44892</strain>
    </source>
</reference>
<dbReference type="PANTHER" id="PTHR11895:SF7">
    <property type="entry name" value="GLUTAMYL-TRNA(GLN) AMIDOTRANSFERASE SUBUNIT A, MITOCHONDRIAL"/>
    <property type="match status" value="1"/>
</dbReference>
<accession>A0A1G8L749</accession>
<dbReference type="Proteomes" id="UP000183263">
    <property type="component" value="Unassembled WGS sequence"/>
</dbReference>